<evidence type="ECO:0000256" key="2">
    <source>
        <dbReference type="ARBA" id="ARBA00022679"/>
    </source>
</evidence>
<keyword evidence="2" id="KW-0808">Transferase</keyword>
<dbReference type="SUPFAM" id="SSF53756">
    <property type="entry name" value="UDP-Glycosyltransferase/glycogen phosphorylase"/>
    <property type="match status" value="2"/>
</dbReference>
<sequence length="267" mass="29776">MSETNHKPHVVCVPFPGQGHVTPMLNLAKLLHHKGFYVTFVNTHFIHQRLLKSRGLDSLNGLPDFRFESIPDGLPLSSLDLTNQLDVSALCDSTRKNCVTPFRDLIATLNNTASIPPVSRILSDGVMSFTLQVGKEIGVPEVLFWTPSVCGFMAYLHYEQLIQRGLVPLKGVPMICWPFFAEQPTNCRYSCVHWGLGVEMSTDVRRGDVEMIVREVMEGENGVDMKREAVEWKKRALEATCPSGSSFTNLEKLVEVYAGHREGSGDS</sequence>
<dbReference type="GO" id="GO:0080044">
    <property type="term" value="F:quercetin 7-O-glucosyltransferase activity"/>
    <property type="evidence" value="ECO:0007669"/>
    <property type="project" value="TreeGrafter"/>
</dbReference>
<evidence type="ECO:0000313" key="4">
    <source>
        <dbReference type="Proteomes" id="UP001419268"/>
    </source>
</evidence>
<dbReference type="Gene3D" id="3.40.50.2000">
    <property type="entry name" value="Glycogen Phosphorylase B"/>
    <property type="match status" value="3"/>
</dbReference>
<evidence type="ECO:0008006" key="5">
    <source>
        <dbReference type="Google" id="ProtNLM"/>
    </source>
</evidence>
<gene>
    <name evidence="3" type="ORF">Scep_002388</name>
</gene>
<name>A0AAP0Q493_9MAGN</name>
<evidence type="ECO:0000313" key="3">
    <source>
        <dbReference type="EMBL" id="KAK9167197.1"/>
    </source>
</evidence>
<organism evidence="3 4">
    <name type="scientific">Stephania cephalantha</name>
    <dbReference type="NCBI Taxonomy" id="152367"/>
    <lineage>
        <taxon>Eukaryota</taxon>
        <taxon>Viridiplantae</taxon>
        <taxon>Streptophyta</taxon>
        <taxon>Embryophyta</taxon>
        <taxon>Tracheophyta</taxon>
        <taxon>Spermatophyta</taxon>
        <taxon>Magnoliopsida</taxon>
        <taxon>Ranunculales</taxon>
        <taxon>Menispermaceae</taxon>
        <taxon>Menispermoideae</taxon>
        <taxon>Cissampelideae</taxon>
        <taxon>Stephania</taxon>
    </lineage>
</organism>
<reference evidence="3 4" key="1">
    <citation type="submission" date="2024-01" db="EMBL/GenBank/DDBJ databases">
        <title>Genome assemblies of Stephania.</title>
        <authorList>
            <person name="Yang L."/>
        </authorList>
    </citation>
    <scope>NUCLEOTIDE SEQUENCE [LARGE SCALE GENOMIC DNA]</scope>
    <source>
        <strain evidence="3">JXDWG</strain>
        <tissue evidence="3">Leaf</tissue>
    </source>
</reference>
<dbReference type="InterPro" id="IPR002213">
    <property type="entry name" value="UDP_glucos_trans"/>
</dbReference>
<evidence type="ECO:0000256" key="1">
    <source>
        <dbReference type="ARBA" id="ARBA00009995"/>
    </source>
</evidence>
<accession>A0AAP0Q493</accession>
<dbReference type="PANTHER" id="PTHR11926:SF774">
    <property type="entry name" value="UDP-GLYCOSYLTRANSFERASE 85A1-RELATED"/>
    <property type="match status" value="1"/>
</dbReference>
<dbReference type="PANTHER" id="PTHR11926">
    <property type="entry name" value="GLUCOSYL/GLUCURONOSYL TRANSFERASES"/>
    <property type="match status" value="1"/>
</dbReference>
<dbReference type="EMBL" id="JBBNAG010000001">
    <property type="protein sequence ID" value="KAK9167197.1"/>
    <property type="molecule type" value="Genomic_DNA"/>
</dbReference>
<protein>
    <recommendedName>
        <fullName evidence="5">Glucosyltransferase</fullName>
    </recommendedName>
</protein>
<dbReference type="Pfam" id="PF00201">
    <property type="entry name" value="UDPGT"/>
    <property type="match status" value="1"/>
</dbReference>
<dbReference type="GO" id="GO:0080043">
    <property type="term" value="F:quercetin 3-O-glucosyltransferase activity"/>
    <property type="evidence" value="ECO:0007669"/>
    <property type="project" value="TreeGrafter"/>
</dbReference>
<comment type="caution">
    <text evidence="3">The sequence shown here is derived from an EMBL/GenBank/DDBJ whole genome shotgun (WGS) entry which is preliminary data.</text>
</comment>
<comment type="similarity">
    <text evidence="1">Belongs to the UDP-glycosyltransferase family.</text>
</comment>
<dbReference type="AlphaFoldDB" id="A0AAP0Q493"/>
<dbReference type="Proteomes" id="UP001419268">
    <property type="component" value="Unassembled WGS sequence"/>
</dbReference>
<keyword evidence="4" id="KW-1185">Reference proteome</keyword>
<proteinExistence type="inferred from homology"/>